<dbReference type="GO" id="GO:0005886">
    <property type="term" value="C:plasma membrane"/>
    <property type="evidence" value="ECO:0007669"/>
    <property type="project" value="TreeGrafter"/>
</dbReference>
<dbReference type="GO" id="GO:0043164">
    <property type="term" value="P:Gram-negative-bacterium-type cell wall biogenesis"/>
    <property type="evidence" value="ECO:0007669"/>
    <property type="project" value="TreeGrafter"/>
</dbReference>
<comment type="caution">
    <text evidence="3">The sequence shown here is derived from an EMBL/GenBank/DDBJ whole genome shotgun (WGS) entry which is preliminary data.</text>
</comment>
<dbReference type="RefSeq" id="WP_063949773.1">
    <property type="nucleotide sequence ID" value="NZ_LXPS01000022.1"/>
</dbReference>
<dbReference type="InterPro" id="IPR051599">
    <property type="entry name" value="Cell_Envelope_Assoc"/>
</dbReference>
<feature type="transmembrane region" description="Helical" evidence="1">
    <location>
        <begin position="25"/>
        <end position="49"/>
    </location>
</feature>
<dbReference type="AlphaFoldDB" id="A0A176X7N4"/>
<dbReference type="PANTHER" id="PTHR30336:SF4">
    <property type="entry name" value="ENVELOPE BIOGENESIS FACTOR ELYC"/>
    <property type="match status" value="1"/>
</dbReference>
<keyword evidence="1" id="KW-0472">Membrane</keyword>
<evidence type="ECO:0000256" key="1">
    <source>
        <dbReference type="SAM" id="Phobius"/>
    </source>
</evidence>
<proteinExistence type="predicted"/>
<dbReference type="EMBL" id="LXPS01000022">
    <property type="protein sequence ID" value="OAE43767.1"/>
    <property type="molecule type" value="Genomic_DNA"/>
</dbReference>
<evidence type="ECO:0000313" key="4">
    <source>
        <dbReference type="Proteomes" id="UP000077098"/>
    </source>
</evidence>
<sequence length="253" mass="27499">MTVIFVFALVLLATGCLLIRWRRSAAMLCVASLASLLAVGCGPVPAWLLKNLQAPYASEPVIAWKGRNAIVLLGAGTEKIATDGMSEPGMFAYARITKAATLYNACRKTQVDCKIFVTGGDPQRNGESEASVYGRVLQQLGVMPADLLSESESMNTWQNAQFTSVLLAQYGPDQTVLVSSGFHLRRAALYFLHFGVDSTPVRADYLRAVHSVLPVGLNFAAADFAMQEYIGIARYHFYNWMGWNAAGKLPGQP</sequence>
<keyword evidence="1" id="KW-1133">Transmembrane helix</keyword>
<keyword evidence="1" id="KW-0812">Transmembrane</keyword>
<dbReference type="GO" id="GO:0000270">
    <property type="term" value="P:peptidoglycan metabolic process"/>
    <property type="evidence" value="ECO:0007669"/>
    <property type="project" value="TreeGrafter"/>
</dbReference>
<dbReference type="Proteomes" id="UP000077098">
    <property type="component" value="Unassembled WGS sequence"/>
</dbReference>
<evidence type="ECO:0000313" key="3">
    <source>
        <dbReference type="EMBL" id="OAE43767.1"/>
    </source>
</evidence>
<dbReference type="InterPro" id="IPR014729">
    <property type="entry name" value="Rossmann-like_a/b/a_fold"/>
</dbReference>
<name>A0A176X7N4_AGRTU</name>
<evidence type="ECO:0000259" key="2">
    <source>
        <dbReference type="Pfam" id="PF02698"/>
    </source>
</evidence>
<gene>
    <name evidence="3" type="ORF">A7J57_05830</name>
</gene>
<dbReference type="PANTHER" id="PTHR30336">
    <property type="entry name" value="INNER MEMBRANE PROTEIN, PROBABLE PERMEASE"/>
    <property type="match status" value="1"/>
</dbReference>
<dbReference type="Gene3D" id="3.40.50.620">
    <property type="entry name" value="HUPs"/>
    <property type="match status" value="1"/>
</dbReference>
<organism evidence="3 4">
    <name type="scientific">Agrobacterium tumefaciens</name>
    <dbReference type="NCBI Taxonomy" id="358"/>
    <lineage>
        <taxon>Bacteria</taxon>
        <taxon>Pseudomonadati</taxon>
        <taxon>Pseudomonadota</taxon>
        <taxon>Alphaproteobacteria</taxon>
        <taxon>Hyphomicrobiales</taxon>
        <taxon>Rhizobiaceae</taxon>
        <taxon>Rhizobium/Agrobacterium group</taxon>
        <taxon>Agrobacterium</taxon>
        <taxon>Agrobacterium tumefaciens complex</taxon>
    </lineage>
</organism>
<dbReference type="InterPro" id="IPR003848">
    <property type="entry name" value="DUF218"/>
</dbReference>
<dbReference type="CDD" id="cd06259">
    <property type="entry name" value="YdcF-like"/>
    <property type="match status" value="1"/>
</dbReference>
<dbReference type="Pfam" id="PF02698">
    <property type="entry name" value="DUF218"/>
    <property type="match status" value="1"/>
</dbReference>
<protein>
    <recommendedName>
        <fullName evidence="2">DUF218 domain-containing protein</fullName>
    </recommendedName>
</protein>
<accession>A0A176X7N4</accession>
<feature type="domain" description="DUF218" evidence="2">
    <location>
        <begin position="69"/>
        <end position="231"/>
    </location>
</feature>
<reference evidence="3 4" key="1">
    <citation type="submission" date="2016-05" db="EMBL/GenBank/DDBJ databases">
        <authorList>
            <person name="Lavstsen T."/>
            <person name="Jespersen J.S."/>
        </authorList>
    </citation>
    <scope>NUCLEOTIDE SEQUENCE [LARGE SCALE GENOMIC DNA]</scope>
    <source>
        <strain evidence="3 4">KCJ1736</strain>
    </source>
</reference>